<keyword evidence="1" id="KW-1133">Transmembrane helix</keyword>
<dbReference type="PANTHER" id="PTHR41386">
    <property type="entry name" value="INTEGRAL MEMBRANE PROTEIN-RELATED"/>
    <property type="match status" value="1"/>
</dbReference>
<evidence type="ECO:0000256" key="1">
    <source>
        <dbReference type="SAM" id="Phobius"/>
    </source>
</evidence>
<evidence type="ECO:0000313" key="2">
    <source>
        <dbReference type="EMBL" id="SEL68981.1"/>
    </source>
</evidence>
<dbReference type="RefSeq" id="WP_089910884.1">
    <property type="nucleotide sequence ID" value="NZ_FOBB01000002.1"/>
</dbReference>
<organism evidence="2 3">
    <name type="scientific">Chitinophaga rupis</name>
    <dbReference type="NCBI Taxonomy" id="573321"/>
    <lineage>
        <taxon>Bacteria</taxon>
        <taxon>Pseudomonadati</taxon>
        <taxon>Bacteroidota</taxon>
        <taxon>Chitinophagia</taxon>
        <taxon>Chitinophagales</taxon>
        <taxon>Chitinophagaceae</taxon>
        <taxon>Chitinophaga</taxon>
    </lineage>
</organism>
<evidence type="ECO:0008006" key="4">
    <source>
        <dbReference type="Google" id="ProtNLM"/>
    </source>
</evidence>
<feature type="transmembrane region" description="Helical" evidence="1">
    <location>
        <begin position="93"/>
        <end position="116"/>
    </location>
</feature>
<dbReference type="AlphaFoldDB" id="A0A1H7S8L7"/>
<dbReference type="OrthoDB" id="9795736at2"/>
<name>A0A1H7S8L7_9BACT</name>
<proteinExistence type="predicted"/>
<dbReference type="InterPro" id="IPR010406">
    <property type="entry name" value="DUF1003"/>
</dbReference>
<keyword evidence="1" id="KW-0812">Transmembrane</keyword>
<dbReference type="Pfam" id="PF06210">
    <property type="entry name" value="DUF1003"/>
    <property type="match status" value="1"/>
</dbReference>
<keyword evidence="3" id="KW-1185">Reference proteome</keyword>
<feature type="transmembrane region" description="Helical" evidence="1">
    <location>
        <begin position="58"/>
        <end position="81"/>
    </location>
</feature>
<dbReference type="Proteomes" id="UP000198984">
    <property type="component" value="Unassembled WGS sequence"/>
</dbReference>
<accession>A0A1H7S8L7</accession>
<sequence length="186" mass="21870">MDNYIDSLNDLNYSKDERQKKLRQMVEDAIKEEKLIVDRLQHPAKEILSPGEKLSDKVALFGGSWKFIIISAIILALWIFFNNAVMKRMAFDPYPFILLNLVLSCMAALQAPIIMMSQNRKENIDRKRAENDYLINLKSEIEIRNLHQKIDLLMEEQLQSLMEVQSVEIKLLQELHEKFDRQNHVL</sequence>
<gene>
    <name evidence="2" type="ORF">SAMN04488505_102860</name>
</gene>
<dbReference type="PANTHER" id="PTHR41386:SF1">
    <property type="entry name" value="MEMBRANE PROTEIN"/>
    <property type="match status" value="1"/>
</dbReference>
<dbReference type="EMBL" id="FOBB01000002">
    <property type="protein sequence ID" value="SEL68981.1"/>
    <property type="molecule type" value="Genomic_DNA"/>
</dbReference>
<keyword evidence="1" id="KW-0472">Membrane</keyword>
<reference evidence="2 3" key="1">
    <citation type="submission" date="2016-10" db="EMBL/GenBank/DDBJ databases">
        <authorList>
            <person name="de Groot N.N."/>
        </authorList>
    </citation>
    <scope>NUCLEOTIDE SEQUENCE [LARGE SCALE GENOMIC DNA]</scope>
    <source>
        <strain evidence="2 3">DSM 21039</strain>
    </source>
</reference>
<evidence type="ECO:0000313" key="3">
    <source>
        <dbReference type="Proteomes" id="UP000198984"/>
    </source>
</evidence>
<protein>
    <recommendedName>
        <fullName evidence="4">Cyclic nucleotide-binding protein</fullName>
    </recommendedName>
</protein>